<reference evidence="1 2" key="1">
    <citation type="journal article" date="2016" name="Environ. Microbiol.">
        <title>New Methyloceanibacter diversity from North Sea sediments includes methanotroph containing solely the soluble methane monooxygenase.</title>
        <authorList>
            <person name="Vekeman B."/>
            <person name="Kerckhof F.M."/>
            <person name="Cremers G."/>
            <person name="de Vos P."/>
            <person name="Vandamme P."/>
            <person name="Boon N."/>
            <person name="Op den Camp H.J."/>
            <person name="Heylen K."/>
        </authorList>
    </citation>
    <scope>NUCLEOTIDE SEQUENCE [LARGE SCALE GENOMIC DNA]</scope>
    <source>
        <strain evidence="1 2">R-67177</strain>
    </source>
</reference>
<sequence>MGVRMEQPSVFEETHRLMLALAEDGVIDGLRLDHVDGLADPLAYFRKLREAIGDERPFIVLVEKILEGSESLRSDWPVQGTTGYEFIRALGGVMTDPEGEAPLTAAYDSFAGETADYETLVTATKRHIFIRNLAGELDVLTGLAHQLAQAELATRDYGRDTLRRAVIELGASLPVYRTYVDVDGPRPEDEALIARAETAARSTREVEDDGAIDFIARIWRLDLPDPAARAEALTFVTRLQQTTGPLMAKAVEDTLFYRYNRLIALNEVGGSPDEFGAAPARFHEDMAARRLHQPFGLVPTSTHDTKRGEDARARLYVLSERPEAWSAASPSGRR</sequence>
<dbReference type="InterPro" id="IPR017853">
    <property type="entry name" value="GH"/>
</dbReference>
<dbReference type="OrthoDB" id="9761577at2"/>
<proteinExistence type="predicted"/>
<name>A0A1E3WA64_9HYPH</name>
<comment type="caution">
    <text evidence="1">The sequence shown here is derived from an EMBL/GenBank/DDBJ whole genome shotgun (WGS) entry which is preliminary data.</text>
</comment>
<evidence type="ECO:0000313" key="2">
    <source>
        <dbReference type="Proteomes" id="UP000095042"/>
    </source>
</evidence>
<evidence type="ECO:0000313" key="1">
    <source>
        <dbReference type="EMBL" id="ODS02661.1"/>
    </source>
</evidence>
<organism evidence="1 2">
    <name type="scientific">Methyloceanibacter marginalis</name>
    <dbReference type="NCBI Taxonomy" id="1774971"/>
    <lineage>
        <taxon>Bacteria</taxon>
        <taxon>Pseudomonadati</taxon>
        <taxon>Pseudomonadota</taxon>
        <taxon>Alphaproteobacteria</taxon>
        <taxon>Hyphomicrobiales</taxon>
        <taxon>Hyphomicrobiaceae</taxon>
        <taxon>Methyloceanibacter</taxon>
    </lineage>
</organism>
<keyword evidence="2" id="KW-1185">Reference proteome</keyword>
<dbReference type="Gene3D" id="3.20.20.80">
    <property type="entry name" value="Glycosidases"/>
    <property type="match status" value="2"/>
</dbReference>
<gene>
    <name evidence="1" type="ORF">AUC71_14150</name>
</gene>
<dbReference type="Proteomes" id="UP000095042">
    <property type="component" value="Unassembled WGS sequence"/>
</dbReference>
<dbReference type="RefSeq" id="WP_083238253.1">
    <property type="nucleotide sequence ID" value="NZ_LPWD01000256.1"/>
</dbReference>
<accession>A0A1E3WA64</accession>
<dbReference type="EMBL" id="LPWD01000256">
    <property type="protein sequence ID" value="ODS02661.1"/>
    <property type="molecule type" value="Genomic_DNA"/>
</dbReference>
<dbReference type="SUPFAM" id="SSF51445">
    <property type="entry name" value="(Trans)glycosidases"/>
    <property type="match status" value="1"/>
</dbReference>
<protein>
    <recommendedName>
        <fullName evidence="3">Glycosyl hydrolase family 13 catalytic domain-containing protein</fullName>
    </recommendedName>
</protein>
<dbReference type="AlphaFoldDB" id="A0A1E3WA64"/>
<evidence type="ECO:0008006" key="3">
    <source>
        <dbReference type="Google" id="ProtNLM"/>
    </source>
</evidence>